<feature type="domain" description="AIG1-type G" evidence="4">
    <location>
        <begin position="14"/>
        <end position="65"/>
    </location>
</feature>
<dbReference type="Gene3D" id="3.40.50.300">
    <property type="entry name" value="P-loop containing nucleotide triphosphate hydrolases"/>
    <property type="match status" value="1"/>
</dbReference>
<evidence type="ECO:0000256" key="1">
    <source>
        <dbReference type="ARBA" id="ARBA00008535"/>
    </source>
</evidence>
<dbReference type="PANTHER" id="PTHR10903:SF107">
    <property type="entry name" value="GTPASE IMAP FAMILY MEMBER 4-LIKE-RELATED"/>
    <property type="match status" value="1"/>
</dbReference>
<proteinExistence type="inferred from homology"/>
<sequence length="93" mass="10078">TDNPSLRLHRVKLSGKSSVGNTILGKREFDTGIMTTHSSKRKGTVAGRQVTVVDTPGWYVGRSTPGSVAQELGLEMRGSASLLYVNENIDYIN</sequence>
<keyword evidence="2" id="KW-0547">Nucleotide-binding</keyword>
<accession>A0A673YNW6</accession>
<dbReference type="Ensembl" id="ENSSTUT00000037757.1">
    <property type="protein sequence ID" value="ENSSTUP00000036127.1"/>
    <property type="gene ID" value="ENSSTUG00000015395.1"/>
</dbReference>
<reference evidence="5" key="1">
    <citation type="submission" date="2025-08" db="UniProtKB">
        <authorList>
            <consortium name="Ensembl"/>
        </authorList>
    </citation>
    <scope>IDENTIFICATION</scope>
</reference>
<dbReference type="InterPro" id="IPR006703">
    <property type="entry name" value="G_AIG1"/>
</dbReference>
<dbReference type="GO" id="GO:0005525">
    <property type="term" value="F:GTP binding"/>
    <property type="evidence" value="ECO:0007669"/>
    <property type="project" value="UniProtKB-KW"/>
</dbReference>
<dbReference type="InterPro" id="IPR045058">
    <property type="entry name" value="GIMA/IAN/Toc"/>
</dbReference>
<dbReference type="AlphaFoldDB" id="A0A673YNW6"/>
<dbReference type="Pfam" id="PF04548">
    <property type="entry name" value="AIG1"/>
    <property type="match status" value="1"/>
</dbReference>
<evidence type="ECO:0000256" key="3">
    <source>
        <dbReference type="ARBA" id="ARBA00023134"/>
    </source>
</evidence>
<evidence type="ECO:0000313" key="6">
    <source>
        <dbReference type="Proteomes" id="UP000472277"/>
    </source>
</evidence>
<dbReference type="PANTHER" id="PTHR10903">
    <property type="entry name" value="GTPASE, IMAP FAMILY MEMBER-RELATED"/>
    <property type="match status" value="1"/>
</dbReference>
<name>A0A673YNW6_SALTR</name>
<dbReference type="Proteomes" id="UP000472277">
    <property type="component" value="Chromosome 26"/>
</dbReference>
<evidence type="ECO:0000259" key="4">
    <source>
        <dbReference type="Pfam" id="PF04548"/>
    </source>
</evidence>
<reference evidence="5" key="2">
    <citation type="submission" date="2025-09" db="UniProtKB">
        <authorList>
            <consortium name="Ensembl"/>
        </authorList>
    </citation>
    <scope>IDENTIFICATION</scope>
</reference>
<organism evidence="5 6">
    <name type="scientific">Salmo trutta</name>
    <name type="common">Brown trout</name>
    <dbReference type="NCBI Taxonomy" id="8032"/>
    <lineage>
        <taxon>Eukaryota</taxon>
        <taxon>Metazoa</taxon>
        <taxon>Chordata</taxon>
        <taxon>Craniata</taxon>
        <taxon>Vertebrata</taxon>
        <taxon>Euteleostomi</taxon>
        <taxon>Actinopterygii</taxon>
        <taxon>Neopterygii</taxon>
        <taxon>Teleostei</taxon>
        <taxon>Protacanthopterygii</taxon>
        <taxon>Salmoniformes</taxon>
        <taxon>Salmonidae</taxon>
        <taxon>Salmoninae</taxon>
        <taxon>Salmo</taxon>
    </lineage>
</organism>
<keyword evidence="6" id="KW-1185">Reference proteome</keyword>
<gene>
    <name evidence="5" type="primary">LOC115163088</name>
</gene>
<dbReference type="GeneTree" id="ENSGT00940000162556"/>
<evidence type="ECO:0000313" key="5">
    <source>
        <dbReference type="Ensembl" id="ENSSTUP00000036127.1"/>
    </source>
</evidence>
<protein>
    <submittedName>
        <fullName evidence="5">GTPase IMAP family member 8-like</fullName>
    </submittedName>
</protein>
<dbReference type="InterPro" id="IPR027417">
    <property type="entry name" value="P-loop_NTPase"/>
</dbReference>
<evidence type="ECO:0000256" key="2">
    <source>
        <dbReference type="ARBA" id="ARBA00022741"/>
    </source>
</evidence>
<keyword evidence="3" id="KW-0342">GTP-binding</keyword>
<comment type="similarity">
    <text evidence="1">Belongs to the TRAFAC class TrmE-Era-EngA-EngB-Septin-like GTPase superfamily. AIG1/Toc34/Toc159-like paraseptin GTPase family. IAN subfamily.</text>
</comment>
<dbReference type="SUPFAM" id="SSF52540">
    <property type="entry name" value="P-loop containing nucleoside triphosphate hydrolases"/>
    <property type="match status" value="1"/>
</dbReference>